<dbReference type="Proteomes" id="UP000218209">
    <property type="component" value="Unassembled WGS sequence"/>
</dbReference>
<evidence type="ECO:0000256" key="1">
    <source>
        <dbReference type="PROSITE-ProRule" id="PRU00023"/>
    </source>
</evidence>
<dbReference type="SUPFAM" id="SSF48403">
    <property type="entry name" value="Ankyrin repeat"/>
    <property type="match status" value="1"/>
</dbReference>
<reference evidence="3 4" key="1">
    <citation type="submission" date="2017-03" db="EMBL/GenBank/DDBJ databases">
        <title>WGS assembly of Porphyra umbilicalis.</title>
        <authorList>
            <person name="Brawley S.H."/>
            <person name="Blouin N.A."/>
            <person name="Ficko-Blean E."/>
            <person name="Wheeler G.L."/>
            <person name="Lohr M."/>
            <person name="Goodson H.V."/>
            <person name="Jenkins J.W."/>
            <person name="Blaby-Haas C.E."/>
            <person name="Helliwell K.E."/>
            <person name="Chan C."/>
            <person name="Marriage T."/>
            <person name="Bhattacharya D."/>
            <person name="Klein A.S."/>
            <person name="Badis Y."/>
            <person name="Brodie J."/>
            <person name="Cao Y."/>
            <person name="Collen J."/>
            <person name="Dittami S.M."/>
            <person name="Gachon C.M."/>
            <person name="Green B.R."/>
            <person name="Karpowicz S."/>
            <person name="Kim J.W."/>
            <person name="Kudahl U."/>
            <person name="Lin S."/>
            <person name="Michel G."/>
            <person name="Mittag M."/>
            <person name="Olson B.J."/>
            <person name="Pangilinan J."/>
            <person name="Peng Y."/>
            <person name="Qiu H."/>
            <person name="Shu S."/>
            <person name="Singer J.T."/>
            <person name="Smith A.G."/>
            <person name="Sprecher B.N."/>
            <person name="Wagner V."/>
            <person name="Wang W."/>
            <person name="Wang Z.-Y."/>
            <person name="Yan J."/>
            <person name="Yarish C."/>
            <person name="Zoeuner-Riek S."/>
            <person name="Zhuang Y."/>
            <person name="Zou Y."/>
            <person name="Lindquist E.A."/>
            <person name="Grimwood J."/>
            <person name="Barry K."/>
            <person name="Rokhsar D.S."/>
            <person name="Schmutz J."/>
            <person name="Stiller J.W."/>
            <person name="Grossman A.R."/>
            <person name="Prochnik S.E."/>
        </authorList>
    </citation>
    <scope>NUCLEOTIDE SEQUENCE [LARGE SCALE GENOMIC DNA]</scope>
    <source>
        <strain evidence="3">4086291</strain>
    </source>
</reference>
<evidence type="ECO:0000313" key="4">
    <source>
        <dbReference type="Proteomes" id="UP000218209"/>
    </source>
</evidence>
<dbReference type="PROSITE" id="PS50088">
    <property type="entry name" value="ANK_REPEAT"/>
    <property type="match status" value="1"/>
</dbReference>
<feature type="repeat" description="ANK" evidence="1">
    <location>
        <begin position="167"/>
        <end position="199"/>
    </location>
</feature>
<protein>
    <submittedName>
        <fullName evidence="3">Uncharacterized protein</fullName>
    </submittedName>
</protein>
<dbReference type="InterPro" id="IPR002110">
    <property type="entry name" value="Ankyrin_rpt"/>
</dbReference>
<keyword evidence="1" id="KW-0040">ANK repeat</keyword>
<feature type="compositionally biased region" description="Low complexity" evidence="2">
    <location>
        <begin position="43"/>
        <end position="52"/>
    </location>
</feature>
<feature type="region of interest" description="Disordered" evidence="2">
    <location>
        <begin position="1"/>
        <end position="95"/>
    </location>
</feature>
<organism evidence="3 4">
    <name type="scientific">Porphyra umbilicalis</name>
    <name type="common">Purple laver</name>
    <name type="synonym">Red alga</name>
    <dbReference type="NCBI Taxonomy" id="2786"/>
    <lineage>
        <taxon>Eukaryota</taxon>
        <taxon>Rhodophyta</taxon>
        <taxon>Bangiophyceae</taxon>
        <taxon>Bangiales</taxon>
        <taxon>Bangiaceae</taxon>
        <taxon>Porphyra</taxon>
    </lineage>
</organism>
<accession>A0A1X6PFY0</accession>
<evidence type="ECO:0000256" key="2">
    <source>
        <dbReference type="SAM" id="MobiDB-lite"/>
    </source>
</evidence>
<dbReference type="Gene3D" id="1.25.40.20">
    <property type="entry name" value="Ankyrin repeat-containing domain"/>
    <property type="match status" value="1"/>
</dbReference>
<dbReference type="EMBL" id="KV918786">
    <property type="protein sequence ID" value="OSX79764.1"/>
    <property type="molecule type" value="Genomic_DNA"/>
</dbReference>
<proteinExistence type="predicted"/>
<feature type="compositionally biased region" description="Basic residues" evidence="2">
    <location>
        <begin position="79"/>
        <end position="92"/>
    </location>
</feature>
<dbReference type="Pfam" id="PF00023">
    <property type="entry name" value="Ank"/>
    <property type="match status" value="1"/>
</dbReference>
<sequence>MWGPGWRSAATAERRHRRAPPPPSVATKERRRLNAAEEDHGRPSAGASAGAAEHGRRRHRPARARAPPPSTDTGATMVGRRRRRRRRGRQPLHGRALPAAVYGGHAAAVRSLTAAGAAVGCCARGRPGEPLLYGAIVRGTAPSAARGATVAALGAAGVDVDAPLNGRAQAPLHVAVRADHPPVVAALLDAGARRAAVDADGRTALGLRASNWSAETVRLLLATRRRVGGGGGAAGEALGDDGAAAAAAAHGQQAAAVDANGAAATAPGRRRRYNLAVYAGVVAHPERLTVSTLWSTLIEPRARGLPDLRAGHNLLRLAADAGTIGCDTPTEQWQLGLYLSTADRLHAADAPLAWRIVGDAVRRGWLAAWHAQLVCGRPADHPLSPTDGHVRSLVECAHRLTGGAGEIDAAAAAAAAELSTLQRAPGAWRDGGRWPLVDGATWRLGVALAPLVAAALPAASAPAAAAADAADADDDRDGMGVAAAAAAAAAALDFSVNHANLGAAAAVLGAPAAARRLPPVATLRRQWFAVDAFAAALSSVAAATAAAAVGVPPGELQLSVATSSSG</sequence>
<dbReference type="InterPro" id="IPR052391">
    <property type="entry name" value="E3_Ligase-Neurotoxin"/>
</dbReference>
<dbReference type="InterPro" id="IPR036770">
    <property type="entry name" value="Ankyrin_rpt-contain_sf"/>
</dbReference>
<gene>
    <name evidence="3" type="ORF">BU14_0071s0018</name>
</gene>
<dbReference type="PANTHER" id="PTHR24133:SF40">
    <property type="entry name" value="ANKYRIN REPEAT DOMAIN 44"/>
    <property type="match status" value="1"/>
</dbReference>
<dbReference type="PANTHER" id="PTHR24133">
    <property type="entry name" value="ANKYRIN DOMAIN-CONTAINING"/>
    <property type="match status" value="1"/>
</dbReference>
<name>A0A1X6PFY0_PORUM</name>
<evidence type="ECO:0000313" key="3">
    <source>
        <dbReference type="EMBL" id="OSX79764.1"/>
    </source>
</evidence>
<dbReference type="AlphaFoldDB" id="A0A1X6PFY0"/>
<dbReference type="PROSITE" id="PS50297">
    <property type="entry name" value="ANK_REP_REGION"/>
    <property type="match status" value="1"/>
</dbReference>
<feature type="compositionally biased region" description="Basic and acidic residues" evidence="2">
    <location>
        <begin position="32"/>
        <end position="42"/>
    </location>
</feature>
<keyword evidence="4" id="KW-1185">Reference proteome</keyword>